<reference evidence="1" key="1">
    <citation type="submission" date="2020-04" db="EMBL/GenBank/DDBJ databases">
        <authorList>
            <person name="Broberg M."/>
        </authorList>
    </citation>
    <scope>NUCLEOTIDE SEQUENCE</scope>
</reference>
<protein>
    <submittedName>
        <fullName evidence="1">Uncharacterized protein</fullName>
    </submittedName>
</protein>
<comment type="caution">
    <text evidence="1">The sequence shown here is derived from an EMBL/GenBank/DDBJ whole genome shotgun (WGS) entry which is preliminary data.</text>
</comment>
<organism evidence="1 2">
    <name type="scientific">Clonostachys rosea f. rosea IK726</name>
    <dbReference type="NCBI Taxonomy" id="1349383"/>
    <lineage>
        <taxon>Eukaryota</taxon>
        <taxon>Fungi</taxon>
        <taxon>Dikarya</taxon>
        <taxon>Ascomycota</taxon>
        <taxon>Pezizomycotina</taxon>
        <taxon>Sordariomycetes</taxon>
        <taxon>Hypocreomycetidae</taxon>
        <taxon>Hypocreales</taxon>
        <taxon>Bionectriaceae</taxon>
        <taxon>Clonostachys</taxon>
    </lineage>
</organism>
<sequence length="250" mass="28760">MFTGATSDLVPRYFNILDEVPLDSRKLDPNNADGPFALGTLHESLTDPFFKVPLNRGPHRVEIRDNDVWKFTRPMQKNQYMARYGTRRLENSWIRIDCSISSQLNVTCDAVVTKVFYPNMIPEYIGQSLDSEPKWLDGKKKAELYMITGFQVGKGLRFTATTNVGLGSRFGFAAKEIEHEIMPRMDNAGIVSYRATKYTLFRRNLLNQWKSRDLDHGDWMIRGEPVLVRDKDAAVLKSYKQNPHEAFFIG</sequence>
<evidence type="ECO:0000313" key="1">
    <source>
        <dbReference type="EMBL" id="CAG9947008.1"/>
    </source>
</evidence>
<evidence type="ECO:0000313" key="2">
    <source>
        <dbReference type="Proteomes" id="UP000836387"/>
    </source>
</evidence>
<accession>A0ACA9U1F6</accession>
<name>A0ACA9U1F6_BIOOC</name>
<dbReference type="Proteomes" id="UP000836387">
    <property type="component" value="Unassembled WGS sequence"/>
</dbReference>
<reference evidence="1" key="2">
    <citation type="submission" date="2021-10" db="EMBL/GenBank/DDBJ databases">
        <authorList>
            <person name="Piombo E."/>
        </authorList>
    </citation>
    <scope>NUCLEOTIDE SEQUENCE</scope>
</reference>
<proteinExistence type="predicted"/>
<gene>
    <name evidence="1" type="ORF">CRV2_00013119</name>
</gene>
<dbReference type="EMBL" id="CADEHS020000011">
    <property type="protein sequence ID" value="CAG9947008.1"/>
    <property type="molecule type" value="Genomic_DNA"/>
</dbReference>
<keyword evidence="2" id="KW-1185">Reference proteome</keyword>